<accession>A0A7U4DCQ1</accession>
<reference evidence="1 2" key="1">
    <citation type="journal article" date="2008" name="Antimicrob. Agents Chemother.">
        <title>Whole-genome pyrosequencing of an epidemic multidrug-resistant Acinetobacter baumannii strain belonging to the European clone II group.</title>
        <authorList>
            <person name="Iacono M."/>
            <person name="Villa L."/>
            <person name="Fortini D."/>
            <person name="Bordoni R."/>
            <person name="Imperi F."/>
            <person name="Bonnal R.J."/>
            <person name="Sicheritz-Ponten T."/>
            <person name="De Bellis G."/>
            <person name="Visca P."/>
            <person name="Cassone A."/>
            <person name="Carattoli A."/>
        </authorList>
    </citation>
    <scope>NUCLEOTIDE SEQUENCE [LARGE SCALE GENOMIC DNA]</scope>
    <source>
        <strain evidence="1 2">ACICU</strain>
    </source>
</reference>
<dbReference type="EMBL" id="CP000863">
    <property type="protein sequence ID" value="ACC56374.1"/>
    <property type="molecule type" value="Genomic_DNA"/>
</dbReference>
<dbReference type="Proteomes" id="UP000008839">
    <property type="component" value="Chromosome"/>
</dbReference>
<proteinExistence type="predicted"/>
<name>A0A7U4DCQ1_ACIBC</name>
<dbReference type="KEGG" id="abc:ACICU_01062"/>
<gene>
    <name evidence="1" type="ordered locus">ACICU_01062</name>
</gene>
<dbReference type="AlphaFoldDB" id="A0A7U4DCQ1"/>
<evidence type="ECO:0000313" key="1">
    <source>
        <dbReference type="EMBL" id="ACC56374.1"/>
    </source>
</evidence>
<sequence length="158" mass="19009">MHQSEVGFWGGGSIYVSGVPNDLQKFFEALTKLSLKFPNDFEWPLVLNRLYKKYVRYEDINKTKEIMDFCKSKLTEPSENENTNIFLKYFRQFDSAVESAIYFYEYFNDYVPVRIAVVDLPWQMVEARRPLREYDQLEGEPYWLTDYSWEEMERLGNL</sequence>
<dbReference type="RefSeq" id="WP_000554194.1">
    <property type="nucleotide sequence ID" value="NC_010611.1"/>
</dbReference>
<protein>
    <submittedName>
        <fullName evidence="1">Uncharacterized protein</fullName>
    </submittedName>
</protein>
<organism evidence="1 2">
    <name type="scientific">Acinetobacter baumannii (strain ACICU)</name>
    <dbReference type="NCBI Taxonomy" id="405416"/>
    <lineage>
        <taxon>Bacteria</taxon>
        <taxon>Pseudomonadati</taxon>
        <taxon>Pseudomonadota</taxon>
        <taxon>Gammaproteobacteria</taxon>
        <taxon>Moraxellales</taxon>
        <taxon>Moraxellaceae</taxon>
        <taxon>Acinetobacter</taxon>
        <taxon>Acinetobacter calcoaceticus/baumannii complex</taxon>
    </lineage>
</organism>
<evidence type="ECO:0000313" key="2">
    <source>
        <dbReference type="Proteomes" id="UP000008839"/>
    </source>
</evidence>